<reference evidence="3 4" key="1">
    <citation type="journal article" date="2019" name="Nat. Microbiol.">
        <title>Mediterranean grassland soil C-N compound turnover is dependent on rainfall and depth, and is mediated by genomically divergent microorganisms.</title>
        <authorList>
            <person name="Diamond S."/>
            <person name="Andeer P.F."/>
            <person name="Li Z."/>
            <person name="Crits-Christoph A."/>
            <person name="Burstein D."/>
            <person name="Anantharaman K."/>
            <person name="Lane K.R."/>
            <person name="Thomas B.C."/>
            <person name="Pan C."/>
            <person name="Northen T.R."/>
            <person name="Banfield J.F."/>
        </authorList>
    </citation>
    <scope>NUCLEOTIDE SEQUENCE [LARGE SCALE GENOMIC DNA]</scope>
    <source>
        <strain evidence="3">NP_2</strain>
    </source>
</reference>
<accession>A0A537KSZ7</accession>
<protein>
    <submittedName>
        <fullName evidence="3">GIY-YIG nuclease family protein</fullName>
    </submittedName>
</protein>
<dbReference type="PANTHER" id="PTHR34477">
    <property type="entry name" value="UPF0213 PROTEIN YHBQ"/>
    <property type="match status" value="1"/>
</dbReference>
<evidence type="ECO:0000259" key="2">
    <source>
        <dbReference type="PROSITE" id="PS50164"/>
    </source>
</evidence>
<sequence>MFTKQFYVYILTNKAQTVLYTGITNDLKKRIWEHNSGLGSKFAGRYGVSRLVYFEVFEDTYEAISREKQIKAGPRRRKVALIEKANPRWRNLAGDL</sequence>
<name>A0A537KSZ7_9BACT</name>
<dbReference type="SUPFAM" id="SSF82771">
    <property type="entry name" value="GIY-YIG endonuclease"/>
    <property type="match status" value="1"/>
</dbReference>
<evidence type="ECO:0000313" key="3">
    <source>
        <dbReference type="EMBL" id="TMI98636.1"/>
    </source>
</evidence>
<dbReference type="InterPro" id="IPR050190">
    <property type="entry name" value="UPF0213_domain"/>
</dbReference>
<dbReference type="Gene3D" id="3.40.1440.10">
    <property type="entry name" value="GIY-YIG endonuclease"/>
    <property type="match status" value="1"/>
</dbReference>
<dbReference type="InterPro" id="IPR000305">
    <property type="entry name" value="GIY-YIG_endonuc"/>
</dbReference>
<dbReference type="InterPro" id="IPR035901">
    <property type="entry name" value="GIY-YIG_endonuc_sf"/>
</dbReference>
<organism evidence="3 4">
    <name type="scientific">Candidatus Segetimicrobium genomatis</name>
    <dbReference type="NCBI Taxonomy" id="2569760"/>
    <lineage>
        <taxon>Bacteria</taxon>
        <taxon>Bacillati</taxon>
        <taxon>Candidatus Sysuimicrobiota</taxon>
        <taxon>Candidatus Sysuimicrobiia</taxon>
        <taxon>Candidatus Sysuimicrobiales</taxon>
        <taxon>Candidatus Segetimicrobiaceae</taxon>
        <taxon>Candidatus Segetimicrobium</taxon>
    </lineage>
</organism>
<proteinExistence type="inferred from homology"/>
<dbReference type="PANTHER" id="PTHR34477:SF5">
    <property type="entry name" value="BSL5627 PROTEIN"/>
    <property type="match status" value="1"/>
</dbReference>
<dbReference type="EMBL" id="VBAJ01000394">
    <property type="protein sequence ID" value="TMI98636.1"/>
    <property type="molecule type" value="Genomic_DNA"/>
</dbReference>
<dbReference type="Proteomes" id="UP000318661">
    <property type="component" value="Unassembled WGS sequence"/>
</dbReference>
<evidence type="ECO:0000256" key="1">
    <source>
        <dbReference type="ARBA" id="ARBA00007435"/>
    </source>
</evidence>
<gene>
    <name evidence="3" type="ORF">E6G99_13680</name>
</gene>
<dbReference type="PROSITE" id="PS50164">
    <property type="entry name" value="GIY_YIG"/>
    <property type="match status" value="1"/>
</dbReference>
<dbReference type="Pfam" id="PF01541">
    <property type="entry name" value="GIY-YIG"/>
    <property type="match status" value="1"/>
</dbReference>
<comment type="caution">
    <text evidence="3">The sequence shown here is derived from an EMBL/GenBank/DDBJ whole genome shotgun (WGS) entry which is preliminary data.</text>
</comment>
<comment type="similarity">
    <text evidence="1">Belongs to the UPF0213 family.</text>
</comment>
<dbReference type="AlphaFoldDB" id="A0A537KSZ7"/>
<feature type="domain" description="GIY-YIG" evidence="2">
    <location>
        <begin position="4"/>
        <end position="80"/>
    </location>
</feature>
<dbReference type="CDD" id="cd10448">
    <property type="entry name" value="GIY-YIG_unchar_3"/>
    <property type="match status" value="1"/>
</dbReference>
<evidence type="ECO:0000313" key="4">
    <source>
        <dbReference type="Proteomes" id="UP000318661"/>
    </source>
</evidence>